<dbReference type="AlphaFoldDB" id="A0A1S3DGG8"/>
<dbReference type="RefSeq" id="XP_008481263.1">
    <property type="nucleotide sequence ID" value="XM_008483041.3"/>
</dbReference>
<dbReference type="GO" id="GO:0005634">
    <property type="term" value="C:nucleus"/>
    <property type="evidence" value="ECO:0007669"/>
    <property type="project" value="UniProtKB-SubCell"/>
</dbReference>
<dbReference type="Pfam" id="PF00249">
    <property type="entry name" value="Myb_DNA-binding"/>
    <property type="match status" value="1"/>
</dbReference>
<dbReference type="GeneID" id="103517988"/>
<dbReference type="SUPFAM" id="SSF46689">
    <property type="entry name" value="Homeodomain-like"/>
    <property type="match status" value="1"/>
</dbReference>
<dbReference type="InterPro" id="IPR001005">
    <property type="entry name" value="SANT/Myb"/>
</dbReference>
<evidence type="ECO:0000256" key="1">
    <source>
        <dbReference type="ARBA" id="ARBA00004123"/>
    </source>
</evidence>
<gene>
    <name evidence="4" type="primary">LOC103517988</name>
</gene>
<sequence length="115" mass="13568">MDAMLDQIDSKLPLDKYRSTNNNNTTSQDNEDKVGVLWTDMEIFLVLQGFLKYGMDFETIAEILETKTYKQVDYFYQVNKSYYDLDVLIREHNSNKQSTDNKVSKEEKMEVDICK</sequence>
<keyword evidence="3" id="KW-1185">Reference proteome</keyword>
<dbReference type="Gene3D" id="1.20.58.1880">
    <property type="match status" value="1"/>
</dbReference>
<protein>
    <submittedName>
        <fullName evidence="4">Uncharacterized protein LOC103517988 isoform X1</fullName>
    </submittedName>
</protein>
<comment type="subcellular location">
    <subcellularLocation>
        <location evidence="1">Nucleus</location>
    </subcellularLocation>
</comment>
<dbReference type="CDD" id="cd00167">
    <property type="entry name" value="SANT"/>
    <property type="match status" value="1"/>
</dbReference>
<dbReference type="KEGG" id="dci:103517988"/>
<dbReference type="PaxDb" id="121845-A0A1S3DGG8"/>
<evidence type="ECO:0000313" key="4">
    <source>
        <dbReference type="RefSeq" id="XP_008481263.1"/>
    </source>
</evidence>
<accession>A0A1S3DGG8</accession>
<dbReference type="InterPro" id="IPR017884">
    <property type="entry name" value="SANT_dom"/>
</dbReference>
<dbReference type="Proteomes" id="UP000079169">
    <property type="component" value="Unplaced"/>
</dbReference>
<organism evidence="3 4">
    <name type="scientific">Diaphorina citri</name>
    <name type="common">Asian citrus psyllid</name>
    <dbReference type="NCBI Taxonomy" id="121845"/>
    <lineage>
        <taxon>Eukaryota</taxon>
        <taxon>Metazoa</taxon>
        <taxon>Ecdysozoa</taxon>
        <taxon>Arthropoda</taxon>
        <taxon>Hexapoda</taxon>
        <taxon>Insecta</taxon>
        <taxon>Pterygota</taxon>
        <taxon>Neoptera</taxon>
        <taxon>Paraneoptera</taxon>
        <taxon>Hemiptera</taxon>
        <taxon>Sternorrhyncha</taxon>
        <taxon>Psylloidea</taxon>
        <taxon>Psyllidae</taxon>
        <taxon>Diaphorininae</taxon>
        <taxon>Diaphorina</taxon>
    </lineage>
</organism>
<name>A0A1S3DGG8_DIACI</name>
<dbReference type="PROSITE" id="PS51293">
    <property type="entry name" value="SANT"/>
    <property type="match status" value="1"/>
</dbReference>
<evidence type="ECO:0000259" key="2">
    <source>
        <dbReference type="PROSITE" id="PS51293"/>
    </source>
</evidence>
<dbReference type="InterPro" id="IPR009057">
    <property type="entry name" value="Homeodomain-like_sf"/>
</dbReference>
<feature type="domain" description="SANT" evidence="2">
    <location>
        <begin position="38"/>
        <end position="84"/>
    </location>
</feature>
<proteinExistence type="predicted"/>
<reference evidence="4" key="1">
    <citation type="submission" date="2025-08" db="UniProtKB">
        <authorList>
            <consortium name="RefSeq"/>
        </authorList>
    </citation>
    <scope>IDENTIFICATION</scope>
</reference>
<evidence type="ECO:0000313" key="3">
    <source>
        <dbReference type="Proteomes" id="UP000079169"/>
    </source>
</evidence>